<dbReference type="CDD" id="cd01789">
    <property type="entry name" value="Ubl_TBCB"/>
    <property type="match status" value="1"/>
</dbReference>
<dbReference type="InterPro" id="IPR029071">
    <property type="entry name" value="Ubiquitin-like_domsf"/>
</dbReference>
<accession>A0A9E7H3X6</accession>
<dbReference type="SUPFAM" id="SSF54236">
    <property type="entry name" value="Ubiquitin-like"/>
    <property type="match status" value="1"/>
</dbReference>
<reference evidence="2" key="1">
    <citation type="submission" date="2022-05" db="EMBL/GenBank/DDBJ databases">
        <title>The Musa troglodytarum L. genome provides insights into the mechanism of non-climacteric behaviour and enrichment of carotenoids.</title>
        <authorList>
            <person name="Wang J."/>
        </authorList>
    </citation>
    <scope>NUCLEOTIDE SEQUENCE</scope>
    <source>
        <tissue evidence="2">Leaf</tissue>
    </source>
</reference>
<dbReference type="Gene3D" id="3.10.20.90">
    <property type="entry name" value="Phosphatidylinositol 3-kinase Catalytic Subunit, Chain A, domain 1"/>
    <property type="match status" value="1"/>
</dbReference>
<dbReference type="EMBL" id="CP097510">
    <property type="protein sequence ID" value="URE23229.1"/>
    <property type="molecule type" value="Genomic_DNA"/>
</dbReference>
<dbReference type="GO" id="GO:0007021">
    <property type="term" value="P:tubulin complex assembly"/>
    <property type="evidence" value="ECO:0007669"/>
    <property type="project" value="InterPro"/>
</dbReference>
<sequence length="123" mass="13887">MASRLQLPDDDSVVLRVTHANVKSFSADVRFSLEMTVESVKEKLWKKCGTAVDSMVLELYDDAGSKVCDLSDATRPFGFYSPRDGLAGPGKMEWIHMLIRSFPYLISCFLQLFKFHGMDEQAD</sequence>
<dbReference type="InterPro" id="IPR045172">
    <property type="entry name" value="TBCB_Ubl"/>
</dbReference>
<proteinExistence type="predicted"/>
<keyword evidence="3" id="KW-1185">Reference proteome</keyword>
<dbReference type="GO" id="GO:0007023">
    <property type="term" value="P:post-chaperonin tubulin folding pathway"/>
    <property type="evidence" value="ECO:0007669"/>
    <property type="project" value="InterPro"/>
</dbReference>
<dbReference type="Pfam" id="PF14560">
    <property type="entry name" value="Ubiquitin_2"/>
    <property type="match status" value="1"/>
</dbReference>
<name>A0A9E7H3X6_9LILI</name>
<gene>
    <name evidence="2" type="ORF">MUK42_16500</name>
</gene>
<dbReference type="AlphaFoldDB" id="A0A9E7H3X6"/>
<dbReference type="OrthoDB" id="10063692at2759"/>
<organism evidence="2 3">
    <name type="scientific">Musa troglodytarum</name>
    <name type="common">fe'i banana</name>
    <dbReference type="NCBI Taxonomy" id="320322"/>
    <lineage>
        <taxon>Eukaryota</taxon>
        <taxon>Viridiplantae</taxon>
        <taxon>Streptophyta</taxon>
        <taxon>Embryophyta</taxon>
        <taxon>Tracheophyta</taxon>
        <taxon>Spermatophyta</taxon>
        <taxon>Magnoliopsida</taxon>
        <taxon>Liliopsida</taxon>
        <taxon>Zingiberales</taxon>
        <taxon>Musaceae</taxon>
        <taxon>Musa</taxon>
    </lineage>
</organism>
<dbReference type="GO" id="GO:0043014">
    <property type="term" value="F:alpha-tubulin binding"/>
    <property type="evidence" value="ECO:0007669"/>
    <property type="project" value="InterPro"/>
</dbReference>
<protein>
    <submittedName>
        <fullName evidence="2">CAP-Gly domain</fullName>
    </submittedName>
</protein>
<evidence type="ECO:0000259" key="1">
    <source>
        <dbReference type="Pfam" id="PF14560"/>
    </source>
</evidence>
<evidence type="ECO:0000313" key="2">
    <source>
        <dbReference type="EMBL" id="URE23229.1"/>
    </source>
</evidence>
<feature type="domain" description="Ubiquitin-like" evidence="1">
    <location>
        <begin position="13"/>
        <end position="86"/>
    </location>
</feature>
<dbReference type="InterPro" id="IPR000626">
    <property type="entry name" value="Ubiquitin-like_dom"/>
</dbReference>
<dbReference type="Proteomes" id="UP001055439">
    <property type="component" value="Chromosome 8"/>
</dbReference>
<evidence type="ECO:0000313" key="3">
    <source>
        <dbReference type="Proteomes" id="UP001055439"/>
    </source>
</evidence>